<feature type="transmembrane region" description="Helical" evidence="6">
    <location>
        <begin position="190"/>
        <end position="216"/>
    </location>
</feature>
<dbReference type="PANTHER" id="PTHR31465">
    <property type="entry name" value="PROTEIN RTA1-RELATED"/>
    <property type="match status" value="1"/>
</dbReference>
<keyword evidence="2 6" id="KW-0812">Transmembrane</keyword>
<proteinExistence type="predicted"/>
<dbReference type="InterPro" id="IPR007568">
    <property type="entry name" value="RTA1"/>
</dbReference>
<feature type="transmembrane region" description="Helical" evidence="6">
    <location>
        <begin position="44"/>
        <end position="67"/>
    </location>
</feature>
<reference evidence="7 8" key="1">
    <citation type="submission" date="2024-01" db="EMBL/GenBank/DDBJ databases">
        <title>Comparative genomics of Cryptococcus and Kwoniella reveals pathogenesis evolution and contrasting modes of karyotype evolution via chromosome fusion or intercentromeric recombination.</title>
        <authorList>
            <person name="Coelho M.A."/>
            <person name="David-Palma M."/>
            <person name="Shea T."/>
            <person name="Bowers K."/>
            <person name="McGinley-Smith S."/>
            <person name="Mohammad A.W."/>
            <person name="Gnirke A."/>
            <person name="Yurkov A.M."/>
            <person name="Nowrousian M."/>
            <person name="Sun S."/>
            <person name="Cuomo C.A."/>
            <person name="Heitman J."/>
        </authorList>
    </citation>
    <scope>NUCLEOTIDE SEQUENCE [LARGE SCALE GENOMIC DNA]</scope>
    <source>
        <strain evidence="7">CBS 11374</strain>
    </source>
</reference>
<feature type="transmembrane region" description="Helical" evidence="6">
    <location>
        <begin position="114"/>
        <end position="136"/>
    </location>
</feature>
<feature type="transmembrane region" description="Helical" evidence="6">
    <location>
        <begin position="157"/>
        <end position="178"/>
    </location>
</feature>
<evidence type="ECO:0000256" key="1">
    <source>
        <dbReference type="ARBA" id="ARBA00004141"/>
    </source>
</evidence>
<feature type="transmembrane region" description="Helical" evidence="6">
    <location>
        <begin position="294"/>
        <end position="312"/>
    </location>
</feature>
<keyword evidence="8" id="KW-1185">Reference proteome</keyword>
<evidence type="ECO:0008006" key="9">
    <source>
        <dbReference type="Google" id="ProtNLM"/>
    </source>
</evidence>
<dbReference type="EMBL" id="CP141887">
    <property type="protein sequence ID" value="WRT68177.1"/>
    <property type="molecule type" value="Genomic_DNA"/>
</dbReference>
<organism evidence="7 8">
    <name type="scientific">Kwoniella shivajii</name>
    <dbReference type="NCBI Taxonomy" id="564305"/>
    <lineage>
        <taxon>Eukaryota</taxon>
        <taxon>Fungi</taxon>
        <taxon>Dikarya</taxon>
        <taxon>Basidiomycota</taxon>
        <taxon>Agaricomycotina</taxon>
        <taxon>Tremellomycetes</taxon>
        <taxon>Tremellales</taxon>
        <taxon>Cryptococcaceae</taxon>
        <taxon>Kwoniella</taxon>
    </lineage>
</organism>
<dbReference type="Pfam" id="PF04479">
    <property type="entry name" value="RTA1"/>
    <property type="match status" value="1"/>
</dbReference>
<sequence length="361" mass="39516">MECYVQKFNNGTLAPFQCNNVNGSHNLITGVLEYSEYGYEPSHAFTYLFIALFGIGFVAHTLLAVYWRTWWCLPTLAAGAAVETIGWGGRVWSIISWVWSPNEGGLWFTEFNSFIIQIVCLVIGPTFFSAANYILLGKLIVNAGPSYISLHNQSFSTLFIIADVVCLVIQGAGGGIAGTANTSAGSDNGAYIMTGGVVLQLVITVIYIGFFTEWIWRRSHDRPAPRQYNPFSRFHKKKANVQLSPSATLLNESSASDSPSIGMTNMKPEDGYSAANTAPVRDTPHMISEKKIKLMCGLIILGTSLIVVRSLYRSVELTNGWDGAIARNEALFLGLDALLMALFVIAYGVIHPGLVFGKRLF</sequence>
<feature type="region of interest" description="Disordered" evidence="5">
    <location>
        <begin position="250"/>
        <end position="277"/>
    </location>
</feature>
<evidence type="ECO:0000256" key="3">
    <source>
        <dbReference type="ARBA" id="ARBA00022989"/>
    </source>
</evidence>
<feature type="transmembrane region" description="Helical" evidence="6">
    <location>
        <begin position="332"/>
        <end position="356"/>
    </location>
</feature>
<evidence type="ECO:0000256" key="6">
    <source>
        <dbReference type="SAM" id="Phobius"/>
    </source>
</evidence>
<evidence type="ECO:0000313" key="7">
    <source>
        <dbReference type="EMBL" id="WRT68177.1"/>
    </source>
</evidence>
<evidence type="ECO:0000256" key="2">
    <source>
        <dbReference type="ARBA" id="ARBA00022692"/>
    </source>
</evidence>
<gene>
    <name evidence="7" type="ORF">IL334_005152</name>
</gene>
<evidence type="ECO:0000256" key="4">
    <source>
        <dbReference type="ARBA" id="ARBA00023136"/>
    </source>
</evidence>
<protein>
    <recommendedName>
        <fullName evidence="9">RTA1-domain-containing protein</fullName>
    </recommendedName>
</protein>
<dbReference type="GeneID" id="87957283"/>
<accession>A0ABZ1D3J8</accession>
<dbReference type="PANTHER" id="PTHR31465:SF9">
    <property type="entry name" value="SPHINGOID LONG-CHAIN BASE TRANSPORTER RSB1"/>
    <property type="match status" value="1"/>
</dbReference>
<feature type="transmembrane region" description="Helical" evidence="6">
    <location>
        <begin position="76"/>
        <end position="99"/>
    </location>
</feature>
<evidence type="ECO:0000256" key="5">
    <source>
        <dbReference type="SAM" id="MobiDB-lite"/>
    </source>
</evidence>
<evidence type="ECO:0000313" key="8">
    <source>
        <dbReference type="Proteomes" id="UP001329825"/>
    </source>
</evidence>
<dbReference type="Proteomes" id="UP001329825">
    <property type="component" value="Chromosome 7"/>
</dbReference>
<keyword evidence="3 6" id="KW-1133">Transmembrane helix</keyword>
<name>A0ABZ1D3J8_9TREE</name>
<feature type="compositionally biased region" description="Polar residues" evidence="5">
    <location>
        <begin position="250"/>
        <end position="263"/>
    </location>
</feature>
<dbReference type="RefSeq" id="XP_062792917.1">
    <property type="nucleotide sequence ID" value="XM_062936866.1"/>
</dbReference>
<keyword evidence="4 6" id="KW-0472">Membrane</keyword>
<comment type="subcellular location">
    <subcellularLocation>
        <location evidence="1">Membrane</location>
        <topology evidence="1">Multi-pass membrane protein</topology>
    </subcellularLocation>
</comment>